<dbReference type="PANTHER" id="PTHR10357">
    <property type="entry name" value="ALPHA-AMYLASE FAMILY MEMBER"/>
    <property type="match status" value="1"/>
</dbReference>
<organism evidence="2 3">
    <name type="scientific">Candidatus Brocadia fulgida</name>
    <dbReference type="NCBI Taxonomy" id="380242"/>
    <lineage>
        <taxon>Bacteria</taxon>
        <taxon>Pseudomonadati</taxon>
        <taxon>Planctomycetota</taxon>
        <taxon>Candidatus Brocadiia</taxon>
        <taxon>Candidatus Brocadiales</taxon>
        <taxon>Candidatus Brocadiaceae</taxon>
        <taxon>Candidatus Brocadia</taxon>
    </lineage>
</organism>
<dbReference type="Gene3D" id="3.30.1590.10">
    <property type="entry name" value="Maltooligosyl trehalose synthase, domain 2"/>
    <property type="match status" value="1"/>
</dbReference>
<dbReference type="AlphaFoldDB" id="A0A0M2UW93"/>
<dbReference type="InterPro" id="IPR006047">
    <property type="entry name" value="GH13_cat_dom"/>
</dbReference>
<protein>
    <submittedName>
        <fullName evidence="2">Malto-oligosyltrehalose synthase</fullName>
    </submittedName>
</protein>
<dbReference type="NCBIfam" id="TIGR02401">
    <property type="entry name" value="trehalose_TreY"/>
    <property type="match status" value="1"/>
</dbReference>
<accession>A0A0M2UW93</accession>
<dbReference type="SUPFAM" id="SSF51445">
    <property type="entry name" value="(Trans)glycosidases"/>
    <property type="match status" value="1"/>
</dbReference>
<sequence length="993" mass="116070">MTFEESFTPRIPVSTYRLQFNGHFTFPDARGVISYLHHLGISDIYASPYFKAKEGSLHGYDIVAHNMINPEIGTEEEYNEMIRELRKYGMGQILDIVPNHMCITSNENSWWMDVLENGPSSVYADFFDIDWEPVKIELKNKVLIPILNDQYGNVLERQELQLAFENGDFFLSYFQHKFPIRPKTYRDILQHGIDRLKNHLSPEDPNLNELLSIITALNHLPPYTEKDQEKIAERYREKEIIKKRLWNLYREIQEIQAFINETVKMFNGVKEKSESFDPLDHLLNQQIYRLSKWSVATEEINYRRFFDINDLAAIRMENPFVFKETHTLIFKLIRNGAVTGLRIDHPDGLYNPSEYFRRLQRNCFLHKRLNLTGTLAETPDGETALLRQYQELLSKDSQMKAFYIVGEKIFIKGEKMPEDWPIFGTTGYVFLNSLNGIFVETTNAKIFDDIYGRFIRSKVVFQKVVYEKKKLIMEVIMSSEVNTLGHYLNRLSEKNRLTRDFTLNSLTNAIKEVIAFFPVYRTYIKPSEVTERDRRYIEIAVSKAKRNNPAMSESVFDFLKDVLLLKYPENFKDADQKEWLDFVMKFQQVTGPVTAKGLEDTTFYIYNRLVSLNEVGGSPERFGVLMETFHGQNIERCKFWPHTLIATTTHDSKRSEDVRARINVLSEIPDEWRSCLTRWRRLNKKNAVVAEGQTIPDPNEEYLLYQTLVGAWPIEPMTISGYEIFKKRIKDYLVKALREAKVNTSWINPNANYENIVISFIEAILNNTRRNKFLKDFQIFQKKIAHCGIYNSLSQTLLKITSPGIPDFYQGTELWDFSLVDPDNRRPVDYNVRIKMLEELKKNEQEVAPSALARELTINKDTGKIKLYLVYKALNYRKINREIFERGEYTPLEVMGEKAIHVCSFARKLDNSTVLVVVPRFFTRLAQQPDSMPLGNEVWKDSFIILPDEGIGKKYRNIFTGEVVVSSHHKGSTILYLSEIYAHFPVALLERIA</sequence>
<gene>
    <name evidence="2" type="ORF">BROFUL_02515</name>
</gene>
<evidence type="ECO:0000313" key="3">
    <source>
        <dbReference type="Proteomes" id="UP000034954"/>
    </source>
</evidence>
<evidence type="ECO:0000313" key="2">
    <source>
        <dbReference type="EMBL" id="KKO18774.1"/>
    </source>
</evidence>
<dbReference type="PANTHER" id="PTHR10357:SF216">
    <property type="entry name" value="MALTOOLIGOSYL TREHALOSE SYNTHASE-RELATED"/>
    <property type="match status" value="1"/>
</dbReference>
<dbReference type="CDD" id="cd11336">
    <property type="entry name" value="AmyAc_MTSase"/>
    <property type="match status" value="1"/>
</dbReference>
<dbReference type="Pfam" id="PF00128">
    <property type="entry name" value="Alpha-amylase"/>
    <property type="match status" value="1"/>
</dbReference>
<dbReference type="InterPro" id="IPR017853">
    <property type="entry name" value="GH"/>
</dbReference>
<dbReference type="NCBIfam" id="NF011087">
    <property type="entry name" value="PRK14511.1-5"/>
    <property type="match status" value="1"/>
</dbReference>
<dbReference type="InterPro" id="IPR012767">
    <property type="entry name" value="Trehalose_TreY"/>
</dbReference>
<dbReference type="GO" id="GO:0047470">
    <property type="term" value="F:(1,4)-alpha-D-glucan 1-alpha-D-glucosylmutase activity"/>
    <property type="evidence" value="ECO:0007669"/>
    <property type="project" value="TreeGrafter"/>
</dbReference>
<name>A0A0M2UW93_9BACT</name>
<evidence type="ECO:0000259" key="1">
    <source>
        <dbReference type="SMART" id="SM00642"/>
    </source>
</evidence>
<proteinExistence type="predicted"/>
<comment type="caution">
    <text evidence="2">The sequence shown here is derived from an EMBL/GenBank/DDBJ whole genome shotgun (WGS) entry which is preliminary data.</text>
</comment>
<dbReference type="EMBL" id="LAQJ01000236">
    <property type="protein sequence ID" value="KKO18774.1"/>
    <property type="molecule type" value="Genomic_DNA"/>
</dbReference>
<dbReference type="SMART" id="SM00642">
    <property type="entry name" value="Aamy"/>
    <property type="match status" value="1"/>
</dbReference>
<dbReference type="PATRIC" id="fig|380242.3.peg.3123"/>
<dbReference type="GO" id="GO:0005992">
    <property type="term" value="P:trehalose biosynthetic process"/>
    <property type="evidence" value="ECO:0007669"/>
    <property type="project" value="TreeGrafter"/>
</dbReference>
<keyword evidence="3" id="KW-1185">Reference proteome</keyword>
<feature type="domain" description="Glycosyl hydrolase family 13 catalytic" evidence="1">
    <location>
        <begin position="24"/>
        <end position="510"/>
    </location>
</feature>
<dbReference type="GO" id="GO:0030980">
    <property type="term" value="P:alpha-glucan catabolic process"/>
    <property type="evidence" value="ECO:0007669"/>
    <property type="project" value="TreeGrafter"/>
</dbReference>
<dbReference type="Gene3D" id="3.20.20.80">
    <property type="entry name" value="Glycosidases"/>
    <property type="match status" value="3"/>
</dbReference>
<dbReference type="Proteomes" id="UP000034954">
    <property type="component" value="Unassembled WGS sequence"/>
</dbReference>
<reference evidence="2 3" key="1">
    <citation type="journal article" date="2013" name="BMC Microbiol.">
        <title>Identification of the type II cytochrome c maturation pathway in anammox bacteria by comparative genomics.</title>
        <authorList>
            <person name="Ferousi C."/>
            <person name="Speth D.R."/>
            <person name="Reimann J."/>
            <person name="Op den Camp H.J."/>
            <person name="Allen J.W."/>
            <person name="Keltjens J.T."/>
            <person name="Jetten M.S."/>
        </authorList>
    </citation>
    <scope>NUCLEOTIDE SEQUENCE [LARGE SCALE GENOMIC DNA]</scope>
    <source>
        <strain evidence="2">RU1</strain>
    </source>
</reference>